<evidence type="ECO:0000313" key="3">
    <source>
        <dbReference type="Proteomes" id="UP000015241"/>
    </source>
</evidence>
<keyword evidence="1" id="KW-0175">Coiled coil</keyword>
<dbReference type="HOGENOM" id="CLU_880098_0_0_1"/>
<protein>
    <submittedName>
        <fullName evidence="2">Uncharacterized protein</fullName>
    </submittedName>
</protein>
<dbReference type="EMBL" id="KE504242">
    <property type="protein sequence ID" value="EPS94185.1"/>
    <property type="molecule type" value="Genomic_DNA"/>
</dbReference>
<dbReference type="AlphaFoldDB" id="S8EXC9"/>
<reference evidence="2 3" key="1">
    <citation type="journal article" date="2012" name="Science">
        <title>The Paleozoic origin of enzymatic lignin decomposition reconstructed from 31 fungal genomes.</title>
        <authorList>
            <person name="Floudas D."/>
            <person name="Binder M."/>
            <person name="Riley R."/>
            <person name="Barry K."/>
            <person name="Blanchette R.A."/>
            <person name="Henrissat B."/>
            <person name="Martinez A.T."/>
            <person name="Otillar R."/>
            <person name="Spatafora J.W."/>
            <person name="Yadav J.S."/>
            <person name="Aerts A."/>
            <person name="Benoit I."/>
            <person name="Boyd A."/>
            <person name="Carlson A."/>
            <person name="Copeland A."/>
            <person name="Coutinho P.M."/>
            <person name="de Vries R.P."/>
            <person name="Ferreira P."/>
            <person name="Findley K."/>
            <person name="Foster B."/>
            <person name="Gaskell J."/>
            <person name="Glotzer D."/>
            <person name="Gorecki P."/>
            <person name="Heitman J."/>
            <person name="Hesse C."/>
            <person name="Hori C."/>
            <person name="Igarashi K."/>
            <person name="Jurgens J.A."/>
            <person name="Kallen N."/>
            <person name="Kersten P."/>
            <person name="Kohler A."/>
            <person name="Kuees U."/>
            <person name="Kumar T.K.A."/>
            <person name="Kuo A."/>
            <person name="LaButti K."/>
            <person name="Larrondo L.F."/>
            <person name="Lindquist E."/>
            <person name="Ling A."/>
            <person name="Lombard V."/>
            <person name="Lucas S."/>
            <person name="Lundell T."/>
            <person name="Martin R."/>
            <person name="McLaughlin D.J."/>
            <person name="Morgenstern I."/>
            <person name="Morin E."/>
            <person name="Murat C."/>
            <person name="Nagy L.G."/>
            <person name="Nolan M."/>
            <person name="Ohm R.A."/>
            <person name="Patyshakuliyeva A."/>
            <person name="Rokas A."/>
            <person name="Ruiz-Duenas F.J."/>
            <person name="Sabat G."/>
            <person name="Salamov A."/>
            <person name="Samejima M."/>
            <person name="Schmutz J."/>
            <person name="Slot J.C."/>
            <person name="St John F."/>
            <person name="Stenlid J."/>
            <person name="Sun H."/>
            <person name="Sun S."/>
            <person name="Syed K."/>
            <person name="Tsang A."/>
            <person name="Wiebenga A."/>
            <person name="Young D."/>
            <person name="Pisabarro A."/>
            <person name="Eastwood D.C."/>
            <person name="Martin F."/>
            <person name="Cullen D."/>
            <person name="Grigoriev I.V."/>
            <person name="Hibbett D.S."/>
        </authorList>
    </citation>
    <scope>NUCLEOTIDE SEQUENCE</scope>
    <source>
        <strain evidence="3">FP-58527</strain>
    </source>
</reference>
<dbReference type="Proteomes" id="UP000015241">
    <property type="component" value="Unassembled WGS sequence"/>
</dbReference>
<keyword evidence="3" id="KW-1185">Reference proteome</keyword>
<gene>
    <name evidence="2" type="ORF">FOMPIDRAFT_82447</name>
</gene>
<organism evidence="2 3">
    <name type="scientific">Fomitopsis schrenkii</name>
    <name type="common">Brown rot fungus</name>
    <dbReference type="NCBI Taxonomy" id="2126942"/>
    <lineage>
        <taxon>Eukaryota</taxon>
        <taxon>Fungi</taxon>
        <taxon>Dikarya</taxon>
        <taxon>Basidiomycota</taxon>
        <taxon>Agaricomycotina</taxon>
        <taxon>Agaricomycetes</taxon>
        <taxon>Polyporales</taxon>
        <taxon>Fomitopsis</taxon>
    </lineage>
</organism>
<sequence length="279" mass="30820">MEAVLNQTDTTTEIVTDLLETRLAAIDLSILVRASSLERREQLSSSIDRLAEDALDLNRALQQLSAKIGAGFDRIMSTNELLLRSMRSSSGRSDNAALDACRFKSASHQSPACLLLPSHPELSEAYVRAMSTYEVVLRDLIHYNMISLIKATVFDEDLVSAMHVVAQEKFESNAPERGLSFLWSILGGQSRSFAHLARNEEILSNIAVYSMRSLRYVQSIHDALETMQHRLEELRSVAAGGLVVESVDPEVVLEMLAKGLERLGRARSGPVRAPILTGQ</sequence>
<proteinExistence type="predicted"/>
<evidence type="ECO:0000313" key="2">
    <source>
        <dbReference type="EMBL" id="EPS94185.1"/>
    </source>
</evidence>
<name>S8EXC9_FOMSC</name>
<feature type="coiled-coil region" evidence="1">
    <location>
        <begin position="40"/>
        <end position="67"/>
    </location>
</feature>
<accession>S8EXC9</accession>
<dbReference type="OrthoDB" id="2744237at2759"/>
<dbReference type="InParanoid" id="S8EXC9"/>
<dbReference type="STRING" id="743788.S8EXC9"/>
<evidence type="ECO:0000256" key="1">
    <source>
        <dbReference type="SAM" id="Coils"/>
    </source>
</evidence>